<keyword evidence="3" id="KW-1185">Reference proteome</keyword>
<evidence type="ECO:0000256" key="1">
    <source>
        <dbReference type="SAM" id="Phobius"/>
    </source>
</evidence>
<keyword evidence="1" id="KW-0812">Transmembrane</keyword>
<reference evidence="2 3" key="1">
    <citation type="submission" date="2020-06" db="EMBL/GenBank/DDBJ databases">
        <title>Genome sequence of 2 isolates from Red Sea Mangroves.</title>
        <authorList>
            <person name="Sefrji F."/>
            <person name="Michoud G."/>
            <person name="Merlino G."/>
            <person name="Daffonchio D."/>
        </authorList>
    </citation>
    <scope>NUCLEOTIDE SEQUENCE [LARGE SCALE GENOMIC DNA]</scope>
    <source>
        <strain evidence="2 3">R1DC25</strain>
    </source>
</reference>
<evidence type="ECO:0000313" key="2">
    <source>
        <dbReference type="EMBL" id="QPC45054.1"/>
    </source>
</evidence>
<dbReference type="KEGG" id="kmn:HW532_21555"/>
<dbReference type="Proteomes" id="UP000593594">
    <property type="component" value="Chromosome"/>
</dbReference>
<accession>A0A7S8C7Y9</accession>
<protein>
    <submittedName>
        <fullName evidence="2">Uncharacterized protein</fullName>
    </submittedName>
</protein>
<sequence length="62" mass="6649">MGRAWWRWSATPRRSSQDLRAIRDAILEARGGWKTLAVLSSISAGAGALAAKIATVLGMLPK</sequence>
<keyword evidence="1" id="KW-1133">Transmembrane helix</keyword>
<evidence type="ECO:0000313" key="3">
    <source>
        <dbReference type="Proteomes" id="UP000593594"/>
    </source>
</evidence>
<dbReference type="EMBL" id="CP058214">
    <property type="protein sequence ID" value="QPC45054.1"/>
    <property type="molecule type" value="Genomic_DNA"/>
</dbReference>
<dbReference type="RefSeq" id="WP_213162427.1">
    <property type="nucleotide sequence ID" value="NZ_CP058214.1"/>
</dbReference>
<feature type="transmembrane region" description="Helical" evidence="1">
    <location>
        <begin position="36"/>
        <end position="60"/>
    </location>
</feature>
<organism evidence="2 3">
    <name type="scientific">Kaustia mangrovi</name>
    <dbReference type="NCBI Taxonomy" id="2593653"/>
    <lineage>
        <taxon>Bacteria</taxon>
        <taxon>Pseudomonadati</taxon>
        <taxon>Pseudomonadota</taxon>
        <taxon>Alphaproteobacteria</taxon>
        <taxon>Hyphomicrobiales</taxon>
        <taxon>Parvibaculaceae</taxon>
        <taxon>Kaustia</taxon>
    </lineage>
</organism>
<gene>
    <name evidence="2" type="ORF">HW532_21555</name>
</gene>
<keyword evidence="1" id="KW-0472">Membrane</keyword>
<name>A0A7S8C7Y9_9HYPH</name>
<dbReference type="AlphaFoldDB" id="A0A7S8C7Y9"/>
<proteinExistence type="predicted"/>